<evidence type="ECO:0000256" key="1">
    <source>
        <dbReference type="ARBA" id="ARBA00004948"/>
    </source>
</evidence>
<name>A0ABN6L390_9PROT</name>
<dbReference type="SUPFAM" id="SSF53613">
    <property type="entry name" value="Ribokinase-like"/>
    <property type="match status" value="1"/>
</dbReference>
<dbReference type="Pfam" id="PF08543">
    <property type="entry name" value="Phos_pyr_kin"/>
    <property type="match status" value="1"/>
</dbReference>
<dbReference type="InterPro" id="IPR029056">
    <property type="entry name" value="Ribokinase-like"/>
</dbReference>
<keyword evidence="4" id="KW-0808">Transferase</keyword>
<dbReference type="PANTHER" id="PTHR20858">
    <property type="entry name" value="PHOSPHOMETHYLPYRIMIDINE KINASE"/>
    <property type="match status" value="1"/>
</dbReference>
<dbReference type="CDD" id="cd01169">
    <property type="entry name" value="HMPP_kinase"/>
    <property type="match status" value="1"/>
</dbReference>
<reference evidence="4" key="1">
    <citation type="submission" date="2021-10" db="EMBL/GenBank/DDBJ databases">
        <title>Genome Sequence of The Candidatus Hydrogeosomobacter endosymbioticus, an Intracellular Bacterial Symbiont of the Anaerobic Ciliate GW7.</title>
        <authorList>
            <person name="Shiohama Y."/>
            <person name="Shinzato N."/>
        </authorList>
    </citation>
    <scope>NUCLEOTIDE SEQUENCE [LARGE SCALE GENOMIC DNA]</scope>
    <source>
        <strain evidence="4">200920</strain>
    </source>
</reference>
<proteinExistence type="predicted"/>
<dbReference type="GO" id="GO:0016301">
    <property type="term" value="F:kinase activity"/>
    <property type="evidence" value="ECO:0007669"/>
    <property type="project" value="UniProtKB-KW"/>
</dbReference>
<dbReference type="EMBL" id="AP025225">
    <property type="protein sequence ID" value="BDB96370.1"/>
    <property type="molecule type" value="Genomic_DNA"/>
</dbReference>
<feature type="domain" description="Pyridoxamine kinase/Phosphomethylpyrimidine kinase" evidence="3">
    <location>
        <begin position="1"/>
        <end position="231"/>
    </location>
</feature>
<evidence type="ECO:0000313" key="5">
    <source>
        <dbReference type="Proteomes" id="UP001320209"/>
    </source>
</evidence>
<dbReference type="InterPro" id="IPR004399">
    <property type="entry name" value="HMP/HMP-P_kinase_dom"/>
</dbReference>
<comment type="pathway">
    <text evidence="1">Cofactor biosynthesis; thiamine diphosphate biosynthesis.</text>
</comment>
<dbReference type="Proteomes" id="UP001320209">
    <property type="component" value="Chromosome"/>
</dbReference>
<accession>A0ABN6L390</accession>
<dbReference type="Gene3D" id="3.40.1190.20">
    <property type="match status" value="1"/>
</dbReference>
<protein>
    <recommendedName>
        <fullName evidence="2">hydroxymethylpyrimidine kinase</fullName>
        <ecNumber evidence="2">2.7.1.49</ecNumber>
    </recommendedName>
</protein>
<dbReference type="PANTHER" id="PTHR20858:SF17">
    <property type="entry name" value="HYDROXYMETHYLPYRIMIDINE_PHOSPHOMETHYLPYRIMIDINE KINASE THI20-RELATED"/>
    <property type="match status" value="1"/>
</dbReference>
<evidence type="ECO:0000259" key="3">
    <source>
        <dbReference type="Pfam" id="PF08543"/>
    </source>
</evidence>
<gene>
    <name evidence="4" type="primary">thiD</name>
    <name evidence="4" type="ORF">HYD_5030</name>
</gene>
<evidence type="ECO:0000256" key="2">
    <source>
        <dbReference type="ARBA" id="ARBA00012135"/>
    </source>
</evidence>
<keyword evidence="5" id="KW-1185">Reference proteome</keyword>
<keyword evidence="4" id="KW-0418">Kinase</keyword>
<dbReference type="InterPro" id="IPR013749">
    <property type="entry name" value="PM/HMP-P_kinase-1"/>
</dbReference>
<dbReference type="EC" id="2.7.1.49" evidence="2"/>
<sequence length="256" mass="27099">MTVVTAVTAQNSVGVADTFAIPPDVIIAQLSSIFSDALPTSIKVGMLFSEEIVSAVSEFLKKNAHGIPIVVDPVMVAKSGHFLLAPKATIALKNELIPLATIVTPNLCEAAALVGIEDIRFSDQRELENYAKSILSLGAKSVFLKGGHSANETNSDDFFIDSVGNSVWMNAARITSKNTHGTGCTLSSAIAASIASGHSVTEACSNAKNYVLKAIDSARSSTVWKGHGPVDHFFWMSRTTTSSSRRSLSQASKTNR</sequence>
<organism evidence="4 5">
    <name type="scientific">Candidatus Hydrogenosomobacter endosymbioticus</name>
    <dbReference type="NCBI Taxonomy" id="2558174"/>
    <lineage>
        <taxon>Bacteria</taxon>
        <taxon>Pseudomonadati</taxon>
        <taxon>Pseudomonadota</taxon>
        <taxon>Alphaproteobacteria</taxon>
        <taxon>Holosporales</taxon>
        <taxon>Holosporaceae</taxon>
        <taxon>Candidatus Hydrogenosomobacter</taxon>
    </lineage>
</organism>
<evidence type="ECO:0000313" key="4">
    <source>
        <dbReference type="EMBL" id="BDB96370.1"/>
    </source>
</evidence>
<dbReference type="NCBIfam" id="TIGR00097">
    <property type="entry name" value="HMP-P_kinase"/>
    <property type="match status" value="1"/>
</dbReference>